<dbReference type="AlphaFoldDB" id="A0A1M7ZI08"/>
<dbReference type="EMBL" id="FRXO01000003">
    <property type="protein sequence ID" value="SHO64514.1"/>
    <property type="molecule type" value="Genomic_DNA"/>
</dbReference>
<dbReference type="InterPro" id="IPR000620">
    <property type="entry name" value="EamA_dom"/>
</dbReference>
<feature type="transmembrane region" description="Helical" evidence="1">
    <location>
        <begin position="110"/>
        <end position="128"/>
    </location>
</feature>
<reference evidence="3 4" key="1">
    <citation type="submission" date="2016-12" db="EMBL/GenBank/DDBJ databases">
        <authorList>
            <person name="Song W.-J."/>
            <person name="Kurnit D.M."/>
        </authorList>
    </citation>
    <scope>NUCLEOTIDE SEQUENCE [LARGE SCALE GENOMIC DNA]</scope>
    <source>
        <strain evidence="3 4">DSM 19599</strain>
    </source>
</reference>
<protein>
    <submittedName>
        <fullName evidence="3">Permease of the drug/metabolite transporter (DMT) superfamily</fullName>
    </submittedName>
</protein>
<dbReference type="PANTHER" id="PTHR22911">
    <property type="entry name" value="ACYL-MALONYL CONDENSING ENZYME-RELATED"/>
    <property type="match status" value="1"/>
</dbReference>
<feature type="domain" description="EamA" evidence="2">
    <location>
        <begin position="17"/>
        <end position="150"/>
    </location>
</feature>
<feature type="transmembrane region" description="Helical" evidence="1">
    <location>
        <begin position="216"/>
        <end position="236"/>
    </location>
</feature>
<keyword evidence="1" id="KW-0812">Transmembrane</keyword>
<feature type="transmembrane region" description="Helical" evidence="1">
    <location>
        <begin position="86"/>
        <end position="104"/>
    </location>
</feature>
<feature type="transmembrane region" description="Helical" evidence="1">
    <location>
        <begin position="15"/>
        <end position="35"/>
    </location>
</feature>
<evidence type="ECO:0000259" key="2">
    <source>
        <dbReference type="Pfam" id="PF00892"/>
    </source>
</evidence>
<dbReference type="GO" id="GO:0016020">
    <property type="term" value="C:membrane"/>
    <property type="evidence" value="ECO:0007669"/>
    <property type="project" value="InterPro"/>
</dbReference>
<feature type="transmembrane region" description="Helical" evidence="1">
    <location>
        <begin position="135"/>
        <end position="151"/>
    </location>
</feature>
<organism evidence="3 4">
    <name type="scientific">Pseudoxanthobacter soli DSM 19599</name>
    <dbReference type="NCBI Taxonomy" id="1123029"/>
    <lineage>
        <taxon>Bacteria</taxon>
        <taxon>Pseudomonadati</taxon>
        <taxon>Pseudomonadota</taxon>
        <taxon>Alphaproteobacteria</taxon>
        <taxon>Hyphomicrobiales</taxon>
        <taxon>Segnochrobactraceae</taxon>
        <taxon>Pseudoxanthobacter</taxon>
    </lineage>
</organism>
<sequence length="303" mass="32570">MSIAAMGDRAGDTRLHGILMMLVACTFFTVLDAVAKTLSHTLPPLEVAWFRYLVHMLLLVGLLAPRPARLLPALRTRRLGLQVLRGTFLLGSTVFNFIALHHLQLAETTSINFAGPLVITALAGPMLGEWADRRRWMAVAAGFVGVMIVVQPGSGALAFEAVYSVAAMACNAVYVILTRRLAPTENSMGLLLYSAVVGTVLLTPAMPAVWVTPVDLTTWGLIVALGALGAIGHFFLIRGHAYAPASLLAPFGYSQIIGAIAAGYLVFNQLPHTSTILGSVVIVCSGLYILKREDVMRPRRRRA</sequence>
<feature type="transmembrane region" description="Helical" evidence="1">
    <location>
        <begin position="157"/>
        <end position="177"/>
    </location>
</feature>
<dbReference type="Pfam" id="PF00892">
    <property type="entry name" value="EamA"/>
    <property type="match status" value="2"/>
</dbReference>
<dbReference type="RefSeq" id="WP_244530819.1">
    <property type="nucleotide sequence ID" value="NZ_FRXO01000003.1"/>
</dbReference>
<name>A0A1M7ZI08_9HYPH</name>
<feature type="transmembrane region" description="Helical" evidence="1">
    <location>
        <begin position="248"/>
        <end position="267"/>
    </location>
</feature>
<feature type="domain" description="EamA" evidence="2">
    <location>
        <begin position="162"/>
        <end position="287"/>
    </location>
</feature>
<accession>A0A1M7ZI08</accession>
<evidence type="ECO:0000313" key="3">
    <source>
        <dbReference type="EMBL" id="SHO64514.1"/>
    </source>
</evidence>
<dbReference type="InterPro" id="IPR037185">
    <property type="entry name" value="EmrE-like"/>
</dbReference>
<keyword evidence="1" id="KW-0472">Membrane</keyword>
<keyword evidence="1" id="KW-1133">Transmembrane helix</keyword>
<dbReference type="PANTHER" id="PTHR22911:SF103">
    <property type="entry name" value="BLR2811 PROTEIN"/>
    <property type="match status" value="1"/>
</dbReference>
<dbReference type="SUPFAM" id="SSF103481">
    <property type="entry name" value="Multidrug resistance efflux transporter EmrE"/>
    <property type="match status" value="2"/>
</dbReference>
<feature type="transmembrane region" description="Helical" evidence="1">
    <location>
        <begin position="47"/>
        <end position="65"/>
    </location>
</feature>
<proteinExistence type="predicted"/>
<keyword evidence="4" id="KW-1185">Reference proteome</keyword>
<dbReference type="Proteomes" id="UP000186406">
    <property type="component" value="Unassembled WGS sequence"/>
</dbReference>
<gene>
    <name evidence="3" type="ORF">SAMN02745172_01738</name>
</gene>
<feature type="transmembrane region" description="Helical" evidence="1">
    <location>
        <begin position="273"/>
        <end position="290"/>
    </location>
</feature>
<evidence type="ECO:0000313" key="4">
    <source>
        <dbReference type="Proteomes" id="UP000186406"/>
    </source>
</evidence>
<evidence type="ECO:0000256" key="1">
    <source>
        <dbReference type="SAM" id="Phobius"/>
    </source>
</evidence>
<feature type="transmembrane region" description="Helical" evidence="1">
    <location>
        <begin position="189"/>
        <end position="210"/>
    </location>
</feature>